<evidence type="ECO:0000256" key="2">
    <source>
        <dbReference type="ARBA" id="ARBA00023125"/>
    </source>
</evidence>
<dbReference type="CDD" id="cd01392">
    <property type="entry name" value="HTH_LacI"/>
    <property type="match status" value="1"/>
</dbReference>
<dbReference type="eggNOG" id="COG1609">
    <property type="taxonomic scope" value="Bacteria"/>
</dbReference>
<dbReference type="CDD" id="cd06267">
    <property type="entry name" value="PBP1_LacI_sugar_binding-like"/>
    <property type="match status" value="1"/>
</dbReference>
<evidence type="ECO:0000256" key="3">
    <source>
        <dbReference type="ARBA" id="ARBA00023163"/>
    </source>
</evidence>
<dbReference type="RefSeq" id="WP_006593346.1">
    <property type="nucleotide sequence ID" value="NZ_BAHD01000049.1"/>
</dbReference>
<dbReference type="AlphaFoldDB" id="K6XDE4"/>
<dbReference type="SUPFAM" id="SSF53822">
    <property type="entry name" value="Periplasmic binding protein-like I"/>
    <property type="match status" value="1"/>
</dbReference>
<gene>
    <name evidence="5" type="ORF">KILIM_049_00320</name>
</gene>
<evidence type="ECO:0000313" key="5">
    <source>
        <dbReference type="EMBL" id="GAB96814.1"/>
    </source>
</evidence>
<accession>K6XDE4</accession>
<dbReference type="EMBL" id="BAHD01000049">
    <property type="protein sequence ID" value="GAB96814.1"/>
    <property type="molecule type" value="Genomic_DNA"/>
</dbReference>
<keyword evidence="3" id="KW-0804">Transcription</keyword>
<evidence type="ECO:0000259" key="4">
    <source>
        <dbReference type="PROSITE" id="PS50932"/>
    </source>
</evidence>
<organism evidence="5 6">
    <name type="scientific">Kineosphaera limosa NBRC 100340</name>
    <dbReference type="NCBI Taxonomy" id="1184609"/>
    <lineage>
        <taxon>Bacteria</taxon>
        <taxon>Bacillati</taxon>
        <taxon>Actinomycetota</taxon>
        <taxon>Actinomycetes</taxon>
        <taxon>Micrococcales</taxon>
        <taxon>Dermatophilaceae</taxon>
        <taxon>Kineosphaera</taxon>
    </lineage>
</organism>
<dbReference type="STRING" id="1184609.KILIM_049_00320"/>
<proteinExistence type="predicted"/>
<protein>
    <submittedName>
        <fullName evidence="5">Putative LacI family transcriptional regulator</fullName>
    </submittedName>
</protein>
<feature type="domain" description="HTH lacI-type" evidence="4">
    <location>
        <begin position="6"/>
        <end position="60"/>
    </location>
</feature>
<dbReference type="PANTHER" id="PTHR30146">
    <property type="entry name" value="LACI-RELATED TRANSCRIPTIONAL REPRESSOR"/>
    <property type="match status" value="1"/>
</dbReference>
<dbReference type="Pfam" id="PF13377">
    <property type="entry name" value="Peripla_BP_3"/>
    <property type="match status" value="1"/>
</dbReference>
<dbReference type="InterPro" id="IPR000843">
    <property type="entry name" value="HTH_LacI"/>
</dbReference>
<dbReference type="InterPro" id="IPR028082">
    <property type="entry name" value="Peripla_BP_I"/>
</dbReference>
<dbReference type="InterPro" id="IPR010982">
    <property type="entry name" value="Lambda_DNA-bd_dom_sf"/>
</dbReference>
<reference evidence="5 6" key="1">
    <citation type="submission" date="2012-08" db="EMBL/GenBank/DDBJ databases">
        <title>Whole genome shotgun sequence of Kineosphaera limosa NBRC 100340.</title>
        <authorList>
            <person name="Yoshida I."/>
            <person name="Isaki S."/>
            <person name="Hosoyama A."/>
            <person name="Tsuchikane K."/>
            <person name="Katsumata H."/>
            <person name="Ando Y."/>
            <person name="Ohji S."/>
            <person name="Hamada M."/>
            <person name="Tamura T."/>
            <person name="Yamazoe A."/>
            <person name="Yamazaki S."/>
            <person name="Fujita N."/>
        </authorList>
    </citation>
    <scope>NUCLEOTIDE SEQUENCE [LARGE SCALE GENOMIC DNA]</scope>
    <source>
        <strain evidence="5 6">NBRC 100340</strain>
    </source>
</reference>
<dbReference type="Pfam" id="PF00356">
    <property type="entry name" value="LacI"/>
    <property type="match status" value="1"/>
</dbReference>
<dbReference type="Gene3D" id="1.10.260.40">
    <property type="entry name" value="lambda repressor-like DNA-binding domains"/>
    <property type="match status" value="1"/>
</dbReference>
<dbReference type="PROSITE" id="PS50932">
    <property type="entry name" value="HTH_LACI_2"/>
    <property type="match status" value="1"/>
</dbReference>
<name>K6XDE4_9MICO</name>
<evidence type="ECO:0000313" key="6">
    <source>
        <dbReference type="Proteomes" id="UP000008366"/>
    </source>
</evidence>
<dbReference type="GO" id="GO:0000976">
    <property type="term" value="F:transcription cis-regulatory region binding"/>
    <property type="evidence" value="ECO:0007669"/>
    <property type="project" value="TreeGrafter"/>
</dbReference>
<keyword evidence="2" id="KW-0238">DNA-binding</keyword>
<evidence type="ECO:0000256" key="1">
    <source>
        <dbReference type="ARBA" id="ARBA00023015"/>
    </source>
</evidence>
<dbReference type="InterPro" id="IPR046335">
    <property type="entry name" value="LacI/GalR-like_sensor"/>
</dbReference>
<dbReference type="SMART" id="SM00354">
    <property type="entry name" value="HTH_LACI"/>
    <property type="match status" value="1"/>
</dbReference>
<keyword evidence="1" id="KW-0805">Transcription regulation</keyword>
<dbReference type="Proteomes" id="UP000008366">
    <property type="component" value="Unassembled WGS sequence"/>
</dbReference>
<dbReference type="GO" id="GO:0003700">
    <property type="term" value="F:DNA-binding transcription factor activity"/>
    <property type="evidence" value="ECO:0007669"/>
    <property type="project" value="TreeGrafter"/>
</dbReference>
<dbReference type="PANTHER" id="PTHR30146:SF153">
    <property type="entry name" value="LACTOSE OPERON REPRESSOR"/>
    <property type="match status" value="1"/>
</dbReference>
<sequence>MAVVKVTMAQVAREAGVSLSLVSLAFRDAYGVSEKTKEHILATAKRMNYQPNTVAARLARKADDTLGVFLLDLRNEVFVDMFDGMRASATEAGRELVLSVGSTGGELDRGALDSLIRARVDVAVAAGLLLPDEVLAKYRGRLRLVSVARVVPGFDSVDCDNRLGAALATQHLLDLGHRRILHLANRPSDGYLERRIGFEQTVRAAGLTPWVIDVDYSRDAAAAAIGPILDSALDSAQRPTAVLAHNDQMALGVLDALHERGLRAPHDLSVAGYDNTTLSRTPGIALTTVDLHAVDLGRQAAELAIWRSANPDEPVVVKTSTPTLVVRGSTGPPAD</sequence>
<keyword evidence="6" id="KW-1185">Reference proteome</keyword>
<dbReference type="SUPFAM" id="SSF47413">
    <property type="entry name" value="lambda repressor-like DNA-binding domains"/>
    <property type="match status" value="1"/>
</dbReference>
<dbReference type="Gene3D" id="3.40.50.2300">
    <property type="match status" value="2"/>
</dbReference>
<comment type="caution">
    <text evidence="5">The sequence shown here is derived from an EMBL/GenBank/DDBJ whole genome shotgun (WGS) entry which is preliminary data.</text>
</comment>